<dbReference type="EMBL" id="AACS02000005">
    <property type="protein sequence ID" value="EAU82677.2"/>
    <property type="molecule type" value="Genomic_DNA"/>
</dbReference>
<dbReference type="OMA" id="GHERMMS"/>
<feature type="compositionally biased region" description="Polar residues" evidence="1">
    <location>
        <begin position="936"/>
        <end position="954"/>
    </location>
</feature>
<feature type="region of interest" description="Disordered" evidence="1">
    <location>
        <begin position="407"/>
        <end position="446"/>
    </location>
</feature>
<evidence type="ECO:0000313" key="3">
    <source>
        <dbReference type="Proteomes" id="UP000001861"/>
    </source>
</evidence>
<feature type="region of interest" description="Disordered" evidence="1">
    <location>
        <begin position="936"/>
        <end position="985"/>
    </location>
</feature>
<comment type="caution">
    <text evidence="2">The sequence shown here is derived from an EMBL/GenBank/DDBJ whole genome shotgun (WGS) entry which is preliminary data.</text>
</comment>
<feature type="region of interest" description="Disordered" evidence="1">
    <location>
        <begin position="1005"/>
        <end position="1050"/>
    </location>
</feature>
<feature type="region of interest" description="Disordered" evidence="1">
    <location>
        <begin position="267"/>
        <end position="286"/>
    </location>
</feature>
<dbReference type="KEGG" id="cci:CC1G_08834"/>
<feature type="compositionally biased region" description="Low complexity" evidence="1">
    <location>
        <begin position="326"/>
        <end position="338"/>
    </location>
</feature>
<name>A8P696_COPC7</name>
<feature type="compositionally biased region" description="Basic and acidic residues" evidence="1">
    <location>
        <begin position="408"/>
        <end position="418"/>
    </location>
</feature>
<evidence type="ECO:0000256" key="1">
    <source>
        <dbReference type="SAM" id="MobiDB-lite"/>
    </source>
</evidence>
<dbReference type="Proteomes" id="UP000001861">
    <property type="component" value="Unassembled WGS sequence"/>
</dbReference>
<protein>
    <submittedName>
        <fullName evidence="2">Uncharacterized protein</fullName>
    </submittedName>
</protein>
<feature type="compositionally biased region" description="Basic and acidic residues" evidence="1">
    <location>
        <begin position="699"/>
        <end position="710"/>
    </location>
</feature>
<dbReference type="InParanoid" id="A8P696"/>
<organism evidence="2 3">
    <name type="scientific">Coprinopsis cinerea (strain Okayama-7 / 130 / ATCC MYA-4618 / FGSC 9003)</name>
    <name type="common">Inky cap fungus</name>
    <name type="synonym">Hormographiella aspergillata</name>
    <dbReference type="NCBI Taxonomy" id="240176"/>
    <lineage>
        <taxon>Eukaryota</taxon>
        <taxon>Fungi</taxon>
        <taxon>Dikarya</taxon>
        <taxon>Basidiomycota</taxon>
        <taxon>Agaricomycotina</taxon>
        <taxon>Agaricomycetes</taxon>
        <taxon>Agaricomycetidae</taxon>
        <taxon>Agaricales</taxon>
        <taxon>Agaricineae</taxon>
        <taxon>Psathyrellaceae</taxon>
        <taxon>Coprinopsis</taxon>
    </lineage>
</organism>
<sequence>MTIMNTTANAHEAALRKRIQDLLCDYSRTHYTTDYVEFTTEVVADFLDTLHEIPTTDPYALVLPPEPMAVLLQLYRIVSHSTAEDALSKTVPEEEWIVYPESVALVKSVLGMQKGGGGGSRSERAVWESGPDLQLLELPCITALTAHSRRATPKLGKGKYLRQIPKMLGNVSRKCKFLACKVEEVPSAKVMIEDVLRTEVTINPDEMNQVKATMQATLAMLKPRPVSSSNSNNPVLERLLARPISPPPSDPLPEIAAPIFPMRRRPGCGRREGGGRVPLPPLPNVPGDTKEMIEMVDSMGALAPVVVDSDDDIPKQNMRVVDATLHSSPSVHSDSAASQEEDELVDQLEMPPTPDTSSDPALQLYECLEKPVTEVIFPRARRIGGLEGVKEHILHGKTYQSFMNEVLPKPEPKSKSDESSNPPSIAPGTENLSKTRSSSPPATSMLGLASTTLEPSEGEGETGAQASSDGIEALYGSTLGLDVNVYTPILDEKIEDRSSFVLEVPALPEPTHYRTSHFIPTSFRDWTQSPVANDTRDVSGTTTAPAACHSQLRALFKKARISQSLLLSLSWVAFTSTEQIPTIAEVVQVDNVFSSRRGEPVDLGLVKAVDRLLEPLNVSSSLGNDGASSATNKDDSQQYGDTVSSRILAHWGAMDDSKHPYYSVYDLDLELDTPLVLSRLDRLRLARKRKTHARIDSVEDEYCRPEHQDGSSDLEVGPDSEQGEVADGGEADGVNARLLTRSTLTTRPLAGALSEEFEDVGGSTSRTRAKRMKMGMSPGFGDDLGTTAQDALLDPRRHPHQQPRTRYPSVNAFADFDLPPALSFQEEKENWNPSASLLGDGDHDYLAVDAQLALNPDDVFDDILMSPGLEYVDDDPHFAVKDDGSAMPLEYGDGLDMPIALDVDDLDTPIAMDVGDSFDTIGMQQQSLEFDALPIETQSNGPTQANRSQSSVAKHTTKAPEPPDAPPLGEHNPTPQPRKAKDPTSLFNCSLGVLGFATLRSARLKDAPTPVPEPIADTGPSLEPEDEPTNHSPPDEIFDRNTIRLDPNAPPPTSTHRYLASLELLQRRALVNALQSPQCRIDLIERPSLGGGGPHLILDAFTAVLLVPLLTLPAQSQSAALIERLTELARRFGYVDVVFEAFPESCAMRSREGRSDVCAWTPPVLKAIKKVRRDWGIAVVCDESRRGGGALGRCRVRWGFAGSVAEVAQIVRLCGEEAERRDGTGGVLWDGREWLEDEHEITLDDFINLEPEERVRMFGPYVGEDAMIAFNEEIQRRYEAMASSSSLIEGSCA</sequence>
<feature type="compositionally biased region" description="Basic and acidic residues" evidence="1">
    <location>
        <begin position="1033"/>
        <end position="1043"/>
    </location>
</feature>
<feature type="region of interest" description="Disordered" evidence="1">
    <location>
        <begin position="699"/>
        <end position="736"/>
    </location>
</feature>
<evidence type="ECO:0000313" key="2">
    <source>
        <dbReference type="EMBL" id="EAU82677.2"/>
    </source>
</evidence>
<keyword evidence="3" id="KW-1185">Reference proteome</keyword>
<accession>A8P696</accession>
<feature type="compositionally biased region" description="Acidic residues" evidence="1">
    <location>
        <begin position="716"/>
        <end position="730"/>
    </location>
</feature>
<feature type="region of interest" description="Disordered" evidence="1">
    <location>
        <begin position="326"/>
        <end position="360"/>
    </location>
</feature>
<dbReference type="eggNOG" id="ENOG502SEG2">
    <property type="taxonomic scope" value="Eukaryota"/>
</dbReference>
<dbReference type="STRING" id="240176.A8P696"/>
<dbReference type="RefSeq" id="XP_001839108.2">
    <property type="nucleotide sequence ID" value="XM_001839056.2"/>
</dbReference>
<dbReference type="GeneID" id="6015714"/>
<dbReference type="VEuPathDB" id="FungiDB:CC1G_08834"/>
<reference evidence="2 3" key="1">
    <citation type="journal article" date="2010" name="Proc. Natl. Acad. Sci. U.S.A.">
        <title>Insights into evolution of multicellular fungi from the assembled chromosomes of the mushroom Coprinopsis cinerea (Coprinus cinereus).</title>
        <authorList>
            <person name="Stajich J.E."/>
            <person name="Wilke S.K."/>
            <person name="Ahren D."/>
            <person name="Au C.H."/>
            <person name="Birren B.W."/>
            <person name="Borodovsky M."/>
            <person name="Burns C."/>
            <person name="Canback B."/>
            <person name="Casselton L.A."/>
            <person name="Cheng C.K."/>
            <person name="Deng J."/>
            <person name="Dietrich F.S."/>
            <person name="Fargo D.C."/>
            <person name="Farman M.L."/>
            <person name="Gathman A.C."/>
            <person name="Goldberg J."/>
            <person name="Guigo R."/>
            <person name="Hoegger P.J."/>
            <person name="Hooker J.B."/>
            <person name="Huggins A."/>
            <person name="James T.Y."/>
            <person name="Kamada T."/>
            <person name="Kilaru S."/>
            <person name="Kodira C."/>
            <person name="Kues U."/>
            <person name="Kupfer D."/>
            <person name="Kwan H.S."/>
            <person name="Lomsadze A."/>
            <person name="Li W."/>
            <person name="Lilly W.W."/>
            <person name="Ma L.J."/>
            <person name="Mackey A.J."/>
            <person name="Manning G."/>
            <person name="Martin F."/>
            <person name="Muraguchi H."/>
            <person name="Natvig D.O."/>
            <person name="Palmerini H."/>
            <person name="Ramesh M.A."/>
            <person name="Rehmeyer C.J."/>
            <person name="Roe B.A."/>
            <person name="Shenoy N."/>
            <person name="Stanke M."/>
            <person name="Ter-Hovhannisyan V."/>
            <person name="Tunlid A."/>
            <person name="Velagapudi R."/>
            <person name="Vision T.J."/>
            <person name="Zeng Q."/>
            <person name="Zolan M.E."/>
            <person name="Pukkila P.J."/>
        </authorList>
    </citation>
    <scope>NUCLEOTIDE SEQUENCE [LARGE SCALE GENOMIC DNA]</scope>
    <source>
        <strain evidence="3">Okayama-7 / 130 / ATCC MYA-4618 / FGSC 9003</strain>
    </source>
</reference>
<dbReference type="HOGENOM" id="CLU_272015_0_0_1"/>
<feature type="compositionally biased region" description="Polar residues" evidence="1">
    <location>
        <begin position="430"/>
        <end position="442"/>
    </location>
</feature>
<proteinExistence type="predicted"/>
<gene>
    <name evidence="2" type="ORF">CC1G_08834</name>
</gene>
<dbReference type="OrthoDB" id="2422840at2759"/>